<dbReference type="SMART" id="SM00387">
    <property type="entry name" value="HATPase_c"/>
    <property type="match status" value="1"/>
</dbReference>
<dbReference type="FunFam" id="3.30.565.10:FF:000013">
    <property type="entry name" value="Two-component sensor histidine kinase"/>
    <property type="match status" value="1"/>
</dbReference>
<feature type="region of interest" description="Disordered" evidence="15">
    <location>
        <begin position="511"/>
        <end position="532"/>
    </location>
</feature>
<keyword evidence="9 19" id="KW-0418">Kinase</keyword>
<evidence type="ECO:0000313" key="20">
    <source>
        <dbReference type="Proteomes" id="UP000280008"/>
    </source>
</evidence>
<dbReference type="Pfam" id="PF00672">
    <property type="entry name" value="HAMP"/>
    <property type="match status" value="1"/>
</dbReference>
<keyword evidence="4" id="KW-1003">Cell membrane</keyword>
<comment type="catalytic activity">
    <reaction evidence="1">
        <text>ATP + protein L-histidine = ADP + protein N-phospho-L-histidine.</text>
        <dbReference type="EC" id="2.7.13.3"/>
    </reaction>
</comment>
<proteinExistence type="predicted"/>
<dbReference type="FunFam" id="1.10.287.130:FF:000010">
    <property type="entry name" value="Two-component sensor histidine kinase"/>
    <property type="match status" value="1"/>
</dbReference>
<evidence type="ECO:0000256" key="15">
    <source>
        <dbReference type="SAM" id="MobiDB-lite"/>
    </source>
</evidence>
<dbReference type="EMBL" id="RBKS01000001">
    <property type="protein sequence ID" value="RKR73274.1"/>
    <property type="molecule type" value="Genomic_DNA"/>
</dbReference>
<dbReference type="SMART" id="SM00304">
    <property type="entry name" value="HAMP"/>
    <property type="match status" value="1"/>
</dbReference>
<evidence type="ECO:0000256" key="14">
    <source>
        <dbReference type="ARBA" id="ARBA00035305"/>
    </source>
</evidence>
<sequence length="532" mass="58058">MRTWPRRMLGFWRRSLEFRTIAITVLLSTIAVTVIGSAISISIGSNIYAQRRQQIESESERATVLAQNVFDSATSSEDSNQVELDSLQNQAQSAILSSTSSPGGTSIAMLRSPGQTTSQTIQNIASPDFPNAVISKELRAAVDKDTDKLHFQAVSLSTSSGREPGIAVGSTLEVPTAGQYELYLVYDLSDAQKTLDFMQQTLAIGSMALVLLIAVITYIVVRLVVGPVRLAAETSQKIATGHLQERLPESGEDVVATLGRSFNGMADTLQRQIQQLADLSRMQQRFVSDVSHELRTPLTTIRLAGDMLFDNREDFDPLSARTAELLHTQVDRFELLLADLLEISRYDAGAVELELEPVVLVRLVEESVDEFGPLAQGAGSTIGLEARGGYFEAEVDPRRVRRILRNLLGNAIEHGEGRPITVSVDSDAESVAIAVDDRGVGMRAEHAERVFDRFWRADPSRKRSIGGTGLGLSISREDAQLHGGRLEVWSELGVGTRFVVTLPRHSGATATTSPIAVERPESFDEVDSEATR</sequence>
<dbReference type="PANTHER" id="PTHR43711:SF1">
    <property type="entry name" value="HISTIDINE KINASE 1"/>
    <property type="match status" value="1"/>
</dbReference>
<dbReference type="InterPro" id="IPR050736">
    <property type="entry name" value="Sensor_HK_Regulatory"/>
</dbReference>
<dbReference type="NCBIfam" id="NF040691">
    <property type="entry name" value="MtrAB_MtrB"/>
    <property type="match status" value="1"/>
</dbReference>
<dbReference type="CDD" id="cd06225">
    <property type="entry name" value="HAMP"/>
    <property type="match status" value="1"/>
</dbReference>
<dbReference type="PROSITE" id="PS50885">
    <property type="entry name" value="HAMP"/>
    <property type="match status" value="1"/>
</dbReference>
<evidence type="ECO:0000256" key="4">
    <source>
        <dbReference type="ARBA" id="ARBA00022475"/>
    </source>
</evidence>
<evidence type="ECO:0000259" key="18">
    <source>
        <dbReference type="PROSITE" id="PS50885"/>
    </source>
</evidence>
<comment type="subcellular location">
    <subcellularLocation>
        <location evidence="2">Cell membrane</location>
        <topology evidence="2">Multi-pass membrane protein</topology>
    </subcellularLocation>
</comment>
<dbReference type="SUPFAM" id="SSF47384">
    <property type="entry name" value="Homodimeric domain of signal transducing histidine kinase"/>
    <property type="match status" value="1"/>
</dbReference>
<dbReference type="Gene3D" id="6.10.340.10">
    <property type="match status" value="1"/>
</dbReference>
<organism evidence="19 20">
    <name type="scientific">Frondihabitans australicus</name>
    <dbReference type="NCBI Taxonomy" id="386892"/>
    <lineage>
        <taxon>Bacteria</taxon>
        <taxon>Bacillati</taxon>
        <taxon>Actinomycetota</taxon>
        <taxon>Actinomycetes</taxon>
        <taxon>Micrococcales</taxon>
        <taxon>Microbacteriaceae</taxon>
        <taxon>Frondihabitans</taxon>
    </lineage>
</organism>
<dbReference type="InterPro" id="IPR003661">
    <property type="entry name" value="HisK_dim/P_dom"/>
</dbReference>
<keyword evidence="13 16" id="KW-0472">Membrane</keyword>
<dbReference type="SMART" id="SM00388">
    <property type="entry name" value="HisKA"/>
    <property type="match status" value="1"/>
</dbReference>
<dbReference type="GO" id="GO:0000155">
    <property type="term" value="F:phosphorelay sensor kinase activity"/>
    <property type="evidence" value="ECO:0007669"/>
    <property type="project" value="InterPro"/>
</dbReference>
<evidence type="ECO:0000259" key="17">
    <source>
        <dbReference type="PROSITE" id="PS50109"/>
    </source>
</evidence>
<dbReference type="PROSITE" id="PS50109">
    <property type="entry name" value="HIS_KIN"/>
    <property type="match status" value="1"/>
</dbReference>
<dbReference type="SUPFAM" id="SSF55874">
    <property type="entry name" value="ATPase domain of HSP90 chaperone/DNA topoisomerase II/histidine kinase"/>
    <property type="match status" value="1"/>
</dbReference>
<evidence type="ECO:0000256" key="13">
    <source>
        <dbReference type="ARBA" id="ARBA00023136"/>
    </source>
</evidence>
<evidence type="ECO:0000256" key="11">
    <source>
        <dbReference type="ARBA" id="ARBA00022989"/>
    </source>
</evidence>
<evidence type="ECO:0000256" key="7">
    <source>
        <dbReference type="ARBA" id="ARBA00022692"/>
    </source>
</evidence>
<keyword evidence="5" id="KW-0597">Phosphoprotein</keyword>
<evidence type="ECO:0000256" key="1">
    <source>
        <dbReference type="ARBA" id="ARBA00000085"/>
    </source>
</evidence>
<dbReference type="Gene3D" id="3.30.565.10">
    <property type="entry name" value="Histidine kinase-like ATPase, C-terminal domain"/>
    <property type="match status" value="1"/>
</dbReference>
<dbReference type="InterPro" id="IPR036097">
    <property type="entry name" value="HisK_dim/P_sf"/>
</dbReference>
<keyword evidence="6" id="KW-0808">Transferase</keyword>
<dbReference type="GO" id="GO:0005524">
    <property type="term" value="F:ATP binding"/>
    <property type="evidence" value="ECO:0007669"/>
    <property type="project" value="UniProtKB-KW"/>
</dbReference>
<dbReference type="Pfam" id="PF02518">
    <property type="entry name" value="HATPase_c"/>
    <property type="match status" value="1"/>
</dbReference>
<gene>
    <name evidence="19" type="ORF">C8E83_0364</name>
</gene>
<dbReference type="InterPro" id="IPR005467">
    <property type="entry name" value="His_kinase_dom"/>
</dbReference>
<evidence type="ECO:0000256" key="5">
    <source>
        <dbReference type="ARBA" id="ARBA00022553"/>
    </source>
</evidence>
<keyword evidence="10" id="KW-0067">ATP-binding</keyword>
<dbReference type="RefSeq" id="WP_245981349.1">
    <property type="nucleotide sequence ID" value="NZ_RBKS01000001.1"/>
</dbReference>
<reference evidence="19 20" key="1">
    <citation type="submission" date="2018-10" db="EMBL/GenBank/DDBJ databases">
        <title>Sequencing the genomes of 1000 actinobacteria strains.</title>
        <authorList>
            <person name="Klenk H.-P."/>
        </authorList>
    </citation>
    <scope>NUCLEOTIDE SEQUENCE [LARGE SCALE GENOMIC DNA]</scope>
    <source>
        <strain evidence="19 20">DSM 17894</strain>
    </source>
</reference>
<dbReference type="GO" id="GO:0005886">
    <property type="term" value="C:plasma membrane"/>
    <property type="evidence" value="ECO:0007669"/>
    <property type="project" value="UniProtKB-SubCell"/>
</dbReference>
<dbReference type="Gene3D" id="1.10.287.130">
    <property type="match status" value="1"/>
</dbReference>
<protein>
    <recommendedName>
        <fullName evidence="14">Sensor histidine kinase MtrB</fullName>
        <ecNumber evidence="3">2.7.13.3</ecNumber>
    </recommendedName>
</protein>
<evidence type="ECO:0000256" key="8">
    <source>
        <dbReference type="ARBA" id="ARBA00022741"/>
    </source>
</evidence>
<evidence type="ECO:0000313" key="19">
    <source>
        <dbReference type="EMBL" id="RKR73274.1"/>
    </source>
</evidence>
<dbReference type="PRINTS" id="PR00344">
    <property type="entry name" value="BCTRLSENSOR"/>
</dbReference>
<feature type="transmembrane region" description="Helical" evidence="16">
    <location>
        <begin position="202"/>
        <end position="225"/>
    </location>
</feature>
<dbReference type="EC" id="2.7.13.3" evidence="3"/>
<evidence type="ECO:0000256" key="6">
    <source>
        <dbReference type="ARBA" id="ARBA00022679"/>
    </source>
</evidence>
<keyword evidence="12" id="KW-0902">Two-component regulatory system</keyword>
<dbReference type="CDD" id="cd00075">
    <property type="entry name" value="HATPase"/>
    <property type="match status" value="1"/>
</dbReference>
<evidence type="ECO:0000256" key="16">
    <source>
        <dbReference type="SAM" id="Phobius"/>
    </source>
</evidence>
<dbReference type="InterPro" id="IPR004358">
    <property type="entry name" value="Sig_transdc_His_kin-like_C"/>
</dbReference>
<feature type="transmembrane region" description="Helical" evidence="16">
    <location>
        <begin position="21"/>
        <end position="43"/>
    </location>
</feature>
<feature type="domain" description="HAMP" evidence="18">
    <location>
        <begin position="222"/>
        <end position="274"/>
    </location>
</feature>
<name>A0A495IB97_9MICO</name>
<keyword evidence="20" id="KW-1185">Reference proteome</keyword>
<dbReference type="SUPFAM" id="SSF158472">
    <property type="entry name" value="HAMP domain-like"/>
    <property type="match status" value="1"/>
</dbReference>
<evidence type="ECO:0000256" key="9">
    <source>
        <dbReference type="ARBA" id="ARBA00022777"/>
    </source>
</evidence>
<dbReference type="Proteomes" id="UP000280008">
    <property type="component" value="Unassembled WGS sequence"/>
</dbReference>
<comment type="caution">
    <text evidence="19">The sequence shown here is derived from an EMBL/GenBank/DDBJ whole genome shotgun (WGS) entry which is preliminary data.</text>
</comment>
<dbReference type="AlphaFoldDB" id="A0A495IB97"/>
<keyword evidence="8" id="KW-0547">Nucleotide-binding</keyword>
<evidence type="ECO:0000256" key="12">
    <source>
        <dbReference type="ARBA" id="ARBA00023012"/>
    </source>
</evidence>
<dbReference type="InterPro" id="IPR047669">
    <property type="entry name" value="MtrAB_MtrB"/>
</dbReference>
<evidence type="ECO:0000256" key="2">
    <source>
        <dbReference type="ARBA" id="ARBA00004651"/>
    </source>
</evidence>
<keyword evidence="11 16" id="KW-1133">Transmembrane helix</keyword>
<dbReference type="PANTHER" id="PTHR43711">
    <property type="entry name" value="TWO-COMPONENT HISTIDINE KINASE"/>
    <property type="match status" value="1"/>
</dbReference>
<dbReference type="InterPro" id="IPR003594">
    <property type="entry name" value="HATPase_dom"/>
</dbReference>
<dbReference type="CDD" id="cd00082">
    <property type="entry name" value="HisKA"/>
    <property type="match status" value="1"/>
</dbReference>
<feature type="domain" description="Histidine kinase" evidence="17">
    <location>
        <begin position="289"/>
        <end position="506"/>
    </location>
</feature>
<dbReference type="InterPro" id="IPR036890">
    <property type="entry name" value="HATPase_C_sf"/>
</dbReference>
<dbReference type="Pfam" id="PF00512">
    <property type="entry name" value="HisKA"/>
    <property type="match status" value="1"/>
</dbReference>
<feature type="compositionally biased region" description="Acidic residues" evidence="15">
    <location>
        <begin position="523"/>
        <end position="532"/>
    </location>
</feature>
<accession>A0A495IB97</accession>
<evidence type="ECO:0000256" key="3">
    <source>
        <dbReference type="ARBA" id="ARBA00012438"/>
    </source>
</evidence>
<keyword evidence="7 16" id="KW-0812">Transmembrane</keyword>
<evidence type="ECO:0000256" key="10">
    <source>
        <dbReference type="ARBA" id="ARBA00022840"/>
    </source>
</evidence>
<dbReference type="InterPro" id="IPR003660">
    <property type="entry name" value="HAMP_dom"/>
</dbReference>